<evidence type="ECO:0000313" key="3">
    <source>
        <dbReference type="Proteomes" id="UP000253094"/>
    </source>
</evidence>
<dbReference type="EMBL" id="QOIL01000002">
    <property type="protein sequence ID" value="RCG32752.1"/>
    <property type="molecule type" value="Genomic_DNA"/>
</dbReference>
<sequence length="163" mass="17414">MTEPQRARGAGGSGFGGPTDDEIAATLAAQPAERWARLFSLAGALSPAGLQVPWGGGQKLAAGSVQVPHPLHGDAIDEVVALLYELKVIVVFDWQQWHRTTPLFPDGRGLAGAPVADAARLATTFVRGERFSDGAIHRAIETGALRAILDRLRRWFDDERPAA</sequence>
<dbReference type="Pfam" id="PF20118">
    <property type="entry name" value="DUF6508"/>
    <property type="match status" value="1"/>
</dbReference>
<organism evidence="2 3">
    <name type="scientific">Sphaerisporangium album</name>
    <dbReference type="NCBI Taxonomy" id="509200"/>
    <lineage>
        <taxon>Bacteria</taxon>
        <taxon>Bacillati</taxon>
        <taxon>Actinomycetota</taxon>
        <taxon>Actinomycetes</taxon>
        <taxon>Streptosporangiales</taxon>
        <taxon>Streptosporangiaceae</taxon>
        <taxon>Sphaerisporangium</taxon>
    </lineage>
</organism>
<dbReference type="OrthoDB" id="3298677at2"/>
<reference evidence="2 3" key="1">
    <citation type="submission" date="2018-06" db="EMBL/GenBank/DDBJ databases">
        <title>Sphaerisporangium craniellae sp. nov., isolated from a marine sponge in the South China Sea.</title>
        <authorList>
            <person name="Li L."/>
        </authorList>
    </citation>
    <scope>NUCLEOTIDE SEQUENCE [LARGE SCALE GENOMIC DNA]</scope>
    <source>
        <strain evidence="2 3">CCTCC AA 208026</strain>
    </source>
</reference>
<accession>A0A367FSI5</accession>
<dbReference type="Proteomes" id="UP000253094">
    <property type="component" value="Unassembled WGS sequence"/>
</dbReference>
<evidence type="ECO:0000256" key="1">
    <source>
        <dbReference type="SAM" id="MobiDB-lite"/>
    </source>
</evidence>
<proteinExistence type="predicted"/>
<evidence type="ECO:0000313" key="2">
    <source>
        <dbReference type="EMBL" id="RCG32752.1"/>
    </source>
</evidence>
<name>A0A367FSI5_9ACTN</name>
<gene>
    <name evidence="2" type="ORF">DQ384_04560</name>
</gene>
<dbReference type="InterPro" id="IPR045425">
    <property type="entry name" value="DUF6508"/>
</dbReference>
<feature type="region of interest" description="Disordered" evidence="1">
    <location>
        <begin position="1"/>
        <end position="21"/>
    </location>
</feature>
<dbReference type="AlphaFoldDB" id="A0A367FSI5"/>
<keyword evidence="3" id="KW-1185">Reference proteome</keyword>
<dbReference type="RefSeq" id="WP_114027384.1">
    <property type="nucleotide sequence ID" value="NZ_QOIL01000002.1"/>
</dbReference>
<protein>
    <submittedName>
        <fullName evidence="2">Uncharacterized protein</fullName>
    </submittedName>
</protein>
<comment type="caution">
    <text evidence="2">The sequence shown here is derived from an EMBL/GenBank/DDBJ whole genome shotgun (WGS) entry which is preliminary data.</text>
</comment>